<feature type="domain" description="Core" evidence="2">
    <location>
        <begin position="10"/>
        <end position="98"/>
    </location>
</feature>
<comment type="similarity">
    <text evidence="1">Belongs to the HesB/IscA family.</text>
</comment>
<dbReference type="PANTHER" id="PTHR10072:SF41">
    <property type="entry name" value="IRON-SULFUR CLUSTER ASSEMBLY 1 HOMOLOG, MITOCHONDRIAL"/>
    <property type="match status" value="1"/>
</dbReference>
<evidence type="ECO:0000313" key="3">
    <source>
        <dbReference type="EMBL" id="SEW53621.1"/>
    </source>
</evidence>
<dbReference type="PANTHER" id="PTHR10072">
    <property type="entry name" value="IRON-SULFUR CLUSTER ASSEMBLY PROTEIN"/>
    <property type="match status" value="1"/>
</dbReference>
<dbReference type="Proteomes" id="UP000199310">
    <property type="component" value="Unassembled WGS sequence"/>
</dbReference>
<organism evidence="3 4">
    <name type="scientific">Chitinophaga arvensicola</name>
    <dbReference type="NCBI Taxonomy" id="29529"/>
    <lineage>
        <taxon>Bacteria</taxon>
        <taxon>Pseudomonadati</taxon>
        <taxon>Bacteroidota</taxon>
        <taxon>Chitinophagia</taxon>
        <taxon>Chitinophagales</taxon>
        <taxon>Chitinophagaceae</taxon>
        <taxon>Chitinophaga</taxon>
    </lineage>
</organism>
<evidence type="ECO:0000313" key="4">
    <source>
        <dbReference type="Proteomes" id="UP000199310"/>
    </source>
</evidence>
<dbReference type="InterPro" id="IPR035903">
    <property type="entry name" value="HesB-like_dom_sf"/>
</dbReference>
<dbReference type="SUPFAM" id="SSF89360">
    <property type="entry name" value="HesB-like domain"/>
    <property type="match status" value="1"/>
</dbReference>
<dbReference type="InterPro" id="IPR050322">
    <property type="entry name" value="Fe-S_cluster_asmbl/transfer"/>
</dbReference>
<proteinExistence type="inferred from homology"/>
<evidence type="ECO:0000259" key="2">
    <source>
        <dbReference type="Pfam" id="PF01521"/>
    </source>
</evidence>
<dbReference type="AlphaFoldDB" id="A0A1I0SAP5"/>
<dbReference type="NCBIfam" id="TIGR00049">
    <property type="entry name" value="iron-sulfur cluster assembly accessory protein"/>
    <property type="match status" value="1"/>
</dbReference>
<dbReference type="EMBL" id="FOJG01000002">
    <property type="protein sequence ID" value="SEW53621.1"/>
    <property type="molecule type" value="Genomic_DNA"/>
</dbReference>
<accession>A0A1I0SAP5</accession>
<dbReference type="InterPro" id="IPR016092">
    <property type="entry name" value="ATAP"/>
</dbReference>
<dbReference type="GO" id="GO:0016226">
    <property type="term" value="P:iron-sulfur cluster assembly"/>
    <property type="evidence" value="ECO:0007669"/>
    <property type="project" value="InterPro"/>
</dbReference>
<dbReference type="InterPro" id="IPR000361">
    <property type="entry name" value="ATAP_core_dom"/>
</dbReference>
<reference evidence="4" key="1">
    <citation type="submission" date="2016-10" db="EMBL/GenBank/DDBJ databases">
        <authorList>
            <person name="Varghese N."/>
            <person name="Submissions S."/>
        </authorList>
    </citation>
    <scope>NUCLEOTIDE SEQUENCE [LARGE SCALE GENOMIC DNA]</scope>
    <source>
        <strain evidence="4">DSM 3695</strain>
    </source>
</reference>
<dbReference type="GO" id="GO:0051537">
    <property type="term" value="F:2 iron, 2 sulfur cluster binding"/>
    <property type="evidence" value="ECO:0007669"/>
    <property type="project" value="TreeGrafter"/>
</dbReference>
<sequence>MMDTANKAPIQLTATAVEIVKQLLQGNTEAPYLRVGVKGGGCSGVAYMLGFDAIMEDDDLFDVAGVPVIMKKAHGMYLMGMEIDYQQGSDATGFVFRQPGS</sequence>
<protein>
    <submittedName>
        <fullName evidence="3">Iron-sulfur cluster assembly protein</fullName>
    </submittedName>
</protein>
<keyword evidence="4" id="KW-1185">Reference proteome</keyword>
<dbReference type="Gene3D" id="2.60.300.12">
    <property type="entry name" value="HesB-like domain"/>
    <property type="match status" value="1"/>
</dbReference>
<dbReference type="GO" id="GO:0005737">
    <property type="term" value="C:cytoplasm"/>
    <property type="evidence" value="ECO:0007669"/>
    <property type="project" value="TreeGrafter"/>
</dbReference>
<dbReference type="STRING" id="29529.SAMN04488122_5601"/>
<evidence type="ECO:0000256" key="1">
    <source>
        <dbReference type="ARBA" id="ARBA00006718"/>
    </source>
</evidence>
<gene>
    <name evidence="3" type="ORF">SAMN04488122_5601</name>
</gene>
<dbReference type="Pfam" id="PF01521">
    <property type="entry name" value="Fe-S_biosyn"/>
    <property type="match status" value="1"/>
</dbReference>
<name>A0A1I0SAP5_9BACT</name>